<comment type="cofactor">
    <cofactor evidence="1">
        <name>Zn(2+)</name>
        <dbReference type="ChEBI" id="CHEBI:29105"/>
    </cofactor>
</comment>
<dbReference type="GO" id="GO:0004813">
    <property type="term" value="F:alanine-tRNA ligase activity"/>
    <property type="evidence" value="ECO:0007669"/>
    <property type="project" value="UniProtKB-UniRule"/>
</dbReference>
<dbReference type="Gene3D" id="3.10.310.40">
    <property type="match status" value="1"/>
</dbReference>
<feature type="coiled-coil region" evidence="15">
    <location>
        <begin position="522"/>
        <end position="549"/>
    </location>
</feature>
<evidence type="ECO:0000256" key="13">
    <source>
        <dbReference type="ARBA" id="ARBA00023146"/>
    </source>
</evidence>
<dbReference type="InterPro" id="IPR003156">
    <property type="entry name" value="DHHA1_dom"/>
</dbReference>
<dbReference type="Gene3D" id="3.30.930.10">
    <property type="entry name" value="Bira Bifunctional Protein, Domain 2"/>
    <property type="match status" value="1"/>
</dbReference>
<dbReference type="SMART" id="SM00863">
    <property type="entry name" value="tRNA_SAD"/>
    <property type="match status" value="1"/>
</dbReference>
<organism evidence="17 18">
    <name type="scientific">Entotheonella factor</name>
    <dbReference type="NCBI Taxonomy" id="1429438"/>
    <lineage>
        <taxon>Bacteria</taxon>
        <taxon>Pseudomonadati</taxon>
        <taxon>Nitrospinota/Tectimicrobiota group</taxon>
        <taxon>Candidatus Tectimicrobiota</taxon>
        <taxon>Candidatus Entotheonellia</taxon>
        <taxon>Candidatus Entotheonellales</taxon>
        <taxon>Candidatus Entotheonellaceae</taxon>
        <taxon>Candidatus Entotheonella</taxon>
    </lineage>
</organism>
<dbReference type="FunFam" id="3.10.310.40:FF:000001">
    <property type="entry name" value="Alanine--tRNA ligase"/>
    <property type="match status" value="1"/>
</dbReference>
<dbReference type="InterPro" id="IPR023033">
    <property type="entry name" value="Ala_tRNA_ligase_euk/bac"/>
</dbReference>
<dbReference type="Gene3D" id="3.30.980.10">
    <property type="entry name" value="Threonyl-trna Synthetase, Chain A, domain 2"/>
    <property type="match status" value="1"/>
</dbReference>
<evidence type="ECO:0000256" key="11">
    <source>
        <dbReference type="ARBA" id="ARBA00022884"/>
    </source>
</evidence>
<evidence type="ECO:0000256" key="7">
    <source>
        <dbReference type="ARBA" id="ARBA00022723"/>
    </source>
</evidence>
<evidence type="ECO:0000256" key="8">
    <source>
        <dbReference type="ARBA" id="ARBA00022741"/>
    </source>
</evidence>
<dbReference type="InterPro" id="IPR050058">
    <property type="entry name" value="Ala-tRNA_ligase"/>
</dbReference>
<dbReference type="PROSITE" id="PS50860">
    <property type="entry name" value="AA_TRNA_LIGASE_II_ALA"/>
    <property type="match status" value="1"/>
</dbReference>
<dbReference type="SUPFAM" id="SSF55186">
    <property type="entry name" value="ThrRS/AlaRS common domain"/>
    <property type="match status" value="1"/>
</dbReference>
<comment type="similarity">
    <text evidence="2">Belongs to the class-II aminoacyl-tRNA synthetase family.</text>
</comment>
<evidence type="ECO:0000256" key="10">
    <source>
        <dbReference type="ARBA" id="ARBA00022840"/>
    </source>
</evidence>
<keyword evidence="9" id="KW-0862">Zinc</keyword>
<evidence type="ECO:0000313" key="18">
    <source>
        <dbReference type="Proteomes" id="UP000019141"/>
    </source>
</evidence>
<evidence type="ECO:0000256" key="3">
    <source>
        <dbReference type="ARBA" id="ARBA00013168"/>
    </source>
</evidence>
<dbReference type="EC" id="6.1.1.7" evidence="3 14"/>
<keyword evidence="6" id="KW-0436">Ligase</keyword>
<evidence type="ECO:0000256" key="5">
    <source>
        <dbReference type="ARBA" id="ARBA00022555"/>
    </source>
</evidence>
<dbReference type="SUPFAM" id="SSF55681">
    <property type="entry name" value="Class II aaRS and biotin synthetases"/>
    <property type="match status" value="1"/>
</dbReference>
<dbReference type="PANTHER" id="PTHR11777">
    <property type="entry name" value="ALANYL-TRNA SYNTHETASE"/>
    <property type="match status" value="1"/>
</dbReference>
<dbReference type="FunFam" id="3.30.980.10:FF:000004">
    <property type="entry name" value="Alanine--tRNA ligase, cytoplasmic"/>
    <property type="match status" value="1"/>
</dbReference>
<sequence length="665" mass="73187">LTPLPQQNIDTGMGLERITGILQGVQSVYDTDLLRPIISTVEELIGKAYGHNDKDDVSMRVIADHIRASCFLLADGVLPENTGRGYVLRRIIRRAGRHGKMLGFEEPFLYRMVDMFAGFMGEAYPELRQHQSFITKVLLSEEERFLNTLHQGLRELDILIEAHRSDGTGVITGQEAFKLYDTFGFPIDLAEEVAEDASMQLDRDSFEAVLEATRQQARETWKGSGEVQVAPVYQEVFQRLGASQFTGYDQVERTEAIAALIVDGHEAEQASEGQTVELVFAQTPFYGESGGQVGDQGQLLAPEDGVEIEITDTQKPLSDLIVHNGIVKHGSVKPGMPMQLRIDHERREAIRKNHTATHLLHAALRQILGDHVKQAGSLVAPDRLRFDFTHFTRLSERELERIERLVNEQLWHNTAVQDEVTSLDNALASGAMALFGEKYGEDVRTIEVPGFSKELCGGTHVRATGEIGFFTITSEGGIGSGVRRIEALTGPGAYDYVKRDERILSEMRQMLKAQPEEEVDKLERLSAQQRDLERQIAALQQRLASSQSQDYFSDVKEVSGVKVLAVNLEDFDRKALRSFVDTAKDRIGSGVVLVGAVEDDKVSLVAGVTKDLTDRISAGALMGKVASLLGGKGGGRPDMAQGGGTDVAKLPEAIAQVPDLVADLL</sequence>
<evidence type="ECO:0000256" key="15">
    <source>
        <dbReference type="SAM" id="Coils"/>
    </source>
</evidence>
<dbReference type="InterPro" id="IPR018165">
    <property type="entry name" value="Ala-tRNA-synth_IIc_core"/>
</dbReference>
<dbReference type="GO" id="GO:0005829">
    <property type="term" value="C:cytosol"/>
    <property type="evidence" value="ECO:0007669"/>
    <property type="project" value="TreeGrafter"/>
</dbReference>
<keyword evidence="5" id="KW-0820">tRNA-binding</keyword>
<dbReference type="SUPFAM" id="SSF101353">
    <property type="entry name" value="Putative anticodon-binding domain of alanyl-tRNA synthetase (AlaRS)"/>
    <property type="match status" value="1"/>
</dbReference>
<dbReference type="Proteomes" id="UP000019141">
    <property type="component" value="Unassembled WGS sequence"/>
</dbReference>
<dbReference type="Pfam" id="PF01411">
    <property type="entry name" value="tRNA-synt_2c"/>
    <property type="match status" value="1"/>
</dbReference>
<accession>W4L817</accession>
<evidence type="ECO:0000259" key="16">
    <source>
        <dbReference type="PROSITE" id="PS50860"/>
    </source>
</evidence>
<keyword evidence="8" id="KW-0547">Nucleotide-binding</keyword>
<dbReference type="InterPro" id="IPR018164">
    <property type="entry name" value="Ala-tRNA-synth_IIc_N"/>
</dbReference>
<evidence type="ECO:0000256" key="1">
    <source>
        <dbReference type="ARBA" id="ARBA00001947"/>
    </source>
</evidence>
<dbReference type="PATRIC" id="fig|1429438.4.peg.7067"/>
<dbReference type="GO" id="GO:0002161">
    <property type="term" value="F:aminoacyl-tRNA deacylase activity"/>
    <property type="evidence" value="ECO:0007669"/>
    <property type="project" value="TreeGrafter"/>
</dbReference>
<keyword evidence="15" id="KW-0175">Coiled coil</keyword>
<keyword evidence="10" id="KW-0067">ATP-binding</keyword>
<dbReference type="GO" id="GO:0005524">
    <property type="term" value="F:ATP binding"/>
    <property type="evidence" value="ECO:0007669"/>
    <property type="project" value="UniProtKB-KW"/>
</dbReference>
<gene>
    <name evidence="17" type="ORF">ETSY1_37655</name>
</gene>
<evidence type="ECO:0000256" key="4">
    <source>
        <dbReference type="ARBA" id="ARBA00017959"/>
    </source>
</evidence>
<dbReference type="InterPro" id="IPR018162">
    <property type="entry name" value="Ala-tRNA-ligase_IIc_anticod-bd"/>
</dbReference>
<dbReference type="SUPFAM" id="SSF50447">
    <property type="entry name" value="Translation proteins"/>
    <property type="match status" value="1"/>
</dbReference>
<dbReference type="InterPro" id="IPR045864">
    <property type="entry name" value="aa-tRNA-synth_II/BPL/LPL"/>
</dbReference>
<dbReference type="InterPro" id="IPR002318">
    <property type="entry name" value="Ala-tRNA-lgiase_IIc"/>
</dbReference>
<dbReference type="Pfam" id="PF02272">
    <property type="entry name" value="DHHA1"/>
    <property type="match status" value="1"/>
</dbReference>
<dbReference type="InterPro" id="IPR009000">
    <property type="entry name" value="Transl_B-barrel_sf"/>
</dbReference>
<feature type="domain" description="Alanyl-transfer RNA synthetases family profile" evidence="16">
    <location>
        <begin position="1"/>
        <end position="499"/>
    </location>
</feature>
<dbReference type="NCBIfam" id="TIGR00344">
    <property type="entry name" value="alaS"/>
    <property type="match status" value="1"/>
</dbReference>
<dbReference type="Gene3D" id="6.10.250.550">
    <property type="match status" value="1"/>
</dbReference>
<dbReference type="PRINTS" id="PR00980">
    <property type="entry name" value="TRNASYNTHALA"/>
</dbReference>
<dbReference type="Gene3D" id="2.40.30.130">
    <property type="match status" value="1"/>
</dbReference>
<dbReference type="Gene3D" id="3.30.54.20">
    <property type="match status" value="1"/>
</dbReference>
<keyword evidence="18" id="KW-1185">Reference proteome</keyword>
<evidence type="ECO:0000256" key="6">
    <source>
        <dbReference type="ARBA" id="ARBA00022598"/>
    </source>
</evidence>
<dbReference type="Pfam" id="PF07973">
    <property type="entry name" value="tRNA_SAD"/>
    <property type="match status" value="1"/>
</dbReference>
<dbReference type="GO" id="GO:0006419">
    <property type="term" value="P:alanyl-tRNA aminoacylation"/>
    <property type="evidence" value="ECO:0007669"/>
    <property type="project" value="UniProtKB-UniRule"/>
</dbReference>
<dbReference type="FunFam" id="2.40.30.130:FF:000001">
    <property type="entry name" value="Alanine--tRNA ligase"/>
    <property type="match status" value="1"/>
</dbReference>
<dbReference type="InterPro" id="IPR018163">
    <property type="entry name" value="Thr/Ala-tRNA-synth_IIc_edit"/>
</dbReference>
<evidence type="ECO:0000313" key="17">
    <source>
        <dbReference type="EMBL" id="ETW93795.1"/>
    </source>
</evidence>
<dbReference type="InterPro" id="IPR012947">
    <property type="entry name" value="tRNA_SAD"/>
</dbReference>
<feature type="non-terminal residue" evidence="17">
    <location>
        <position position="1"/>
    </location>
</feature>
<dbReference type="AlphaFoldDB" id="W4L817"/>
<dbReference type="GO" id="GO:0000049">
    <property type="term" value="F:tRNA binding"/>
    <property type="evidence" value="ECO:0007669"/>
    <property type="project" value="UniProtKB-KW"/>
</dbReference>
<reference evidence="17 18" key="1">
    <citation type="journal article" date="2014" name="Nature">
        <title>An environmental bacterial taxon with a large and distinct metabolic repertoire.</title>
        <authorList>
            <person name="Wilson M.C."/>
            <person name="Mori T."/>
            <person name="Ruckert C."/>
            <person name="Uria A.R."/>
            <person name="Helf M.J."/>
            <person name="Takada K."/>
            <person name="Gernert C."/>
            <person name="Steffens U.A."/>
            <person name="Heycke N."/>
            <person name="Schmitt S."/>
            <person name="Rinke C."/>
            <person name="Helfrich E.J."/>
            <person name="Brachmann A.O."/>
            <person name="Gurgui C."/>
            <person name="Wakimoto T."/>
            <person name="Kracht M."/>
            <person name="Crusemann M."/>
            <person name="Hentschel U."/>
            <person name="Abe I."/>
            <person name="Matsunaga S."/>
            <person name="Kalinowski J."/>
            <person name="Takeyama H."/>
            <person name="Piel J."/>
        </authorList>
    </citation>
    <scope>NUCLEOTIDE SEQUENCE [LARGE SCALE GENOMIC DNA]</scope>
    <source>
        <strain evidence="18">TSY1</strain>
    </source>
</reference>
<dbReference type="GO" id="GO:0046872">
    <property type="term" value="F:metal ion binding"/>
    <property type="evidence" value="ECO:0007669"/>
    <property type="project" value="UniProtKB-KW"/>
</dbReference>
<dbReference type="EMBL" id="AZHW01001171">
    <property type="protein sequence ID" value="ETW93795.1"/>
    <property type="molecule type" value="Genomic_DNA"/>
</dbReference>
<dbReference type="HOGENOM" id="CLU_412545_0_0_7"/>
<evidence type="ECO:0000256" key="12">
    <source>
        <dbReference type="ARBA" id="ARBA00022917"/>
    </source>
</evidence>
<dbReference type="FunFam" id="3.30.54.20:FF:000001">
    <property type="entry name" value="Alanine--tRNA ligase"/>
    <property type="match status" value="1"/>
</dbReference>
<comment type="caution">
    <text evidence="17">The sequence shown here is derived from an EMBL/GenBank/DDBJ whole genome shotgun (WGS) entry which is preliminary data.</text>
</comment>
<evidence type="ECO:0000256" key="9">
    <source>
        <dbReference type="ARBA" id="ARBA00022833"/>
    </source>
</evidence>
<keyword evidence="11" id="KW-0694">RNA-binding</keyword>
<dbReference type="GO" id="GO:0045892">
    <property type="term" value="P:negative regulation of DNA-templated transcription"/>
    <property type="evidence" value="ECO:0007669"/>
    <property type="project" value="TreeGrafter"/>
</dbReference>
<protein>
    <recommendedName>
        <fullName evidence="4 14">Alanine--tRNA ligase</fullName>
        <ecNumber evidence="3 14">6.1.1.7</ecNumber>
    </recommendedName>
</protein>
<proteinExistence type="inferred from homology"/>
<name>W4L817_ENTF1</name>
<dbReference type="PANTHER" id="PTHR11777:SF9">
    <property type="entry name" value="ALANINE--TRNA LIGASE, CYTOPLASMIC"/>
    <property type="match status" value="1"/>
</dbReference>
<dbReference type="HAMAP" id="MF_00036_B">
    <property type="entry name" value="Ala_tRNA_synth_B"/>
    <property type="match status" value="1"/>
</dbReference>
<keyword evidence="12" id="KW-0648">Protein biosynthesis</keyword>
<keyword evidence="13" id="KW-0030">Aminoacyl-tRNA synthetase</keyword>
<evidence type="ECO:0000256" key="2">
    <source>
        <dbReference type="ARBA" id="ARBA00008226"/>
    </source>
</evidence>
<keyword evidence="7" id="KW-0479">Metal-binding</keyword>
<evidence type="ECO:0000256" key="14">
    <source>
        <dbReference type="NCBIfam" id="TIGR00344"/>
    </source>
</evidence>